<feature type="compositionally biased region" description="Acidic residues" evidence="1">
    <location>
        <begin position="245"/>
        <end position="257"/>
    </location>
</feature>
<dbReference type="Proteomes" id="UP000321353">
    <property type="component" value="Chromosome"/>
</dbReference>
<dbReference type="EMBL" id="CP036264">
    <property type="protein sequence ID" value="QEF98168.1"/>
    <property type="molecule type" value="Genomic_DNA"/>
</dbReference>
<keyword evidence="3" id="KW-1185">Reference proteome</keyword>
<evidence type="ECO:0008006" key="4">
    <source>
        <dbReference type="Google" id="ProtNLM"/>
    </source>
</evidence>
<accession>A0A5B9MAK3</accession>
<evidence type="ECO:0000313" key="2">
    <source>
        <dbReference type="EMBL" id="QEF98168.1"/>
    </source>
</evidence>
<feature type="region of interest" description="Disordered" evidence="1">
    <location>
        <begin position="1"/>
        <end position="26"/>
    </location>
</feature>
<name>A0A5B9MAK3_9BACT</name>
<dbReference type="SUPFAM" id="SSF50494">
    <property type="entry name" value="Trypsin-like serine proteases"/>
    <property type="match status" value="1"/>
</dbReference>
<proteinExistence type="predicted"/>
<feature type="compositionally biased region" description="Polar residues" evidence="1">
    <location>
        <begin position="17"/>
        <end position="26"/>
    </location>
</feature>
<evidence type="ECO:0000313" key="3">
    <source>
        <dbReference type="Proteomes" id="UP000321353"/>
    </source>
</evidence>
<feature type="region of interest" description="Disordered" evidence="1">
    <location>
        <begin position="291"/>
        <end position="313"/>
    </location>
</feature>
<feature type="region of interest" description="Disordered" evidence="1">
    <location>
        <begin position="243"/>
        <end position="272"/>
    </location>
</feature>
<protein>
    <recommendedName>
        <fullName evidence="4">Serine protease</fullName>
    </recommendedName>
</protein>
<dbReference type="AlphaFoldDB" id="A0A5B9MAK3"/>
<dbReference type="InterPro" id="IPR009003">
    <property type="entry name" value="Peptidase_S1_PA"/>
</dbReference>
<gene>
    <name evidence="2" type="ORF">Mal15_22160</name>
</gene>
<dbReference type="RefSeq" id="WP_147867729.1">
    <property type="nucleotide sequence ID" value="NZ_CP036264.1"/>
</dbReference>
<dbReference type="InterPro" id="IPR043504">
    <property type="entry name" value="Peptidase_S1_PA_chymotrypsin"/>
</dbReference>
<evidence type="ECO:0000256" key="1">
    <source>
        <dbReference type="SAM" id="MobiDB-lite"/>
    </source>
</evidence>
<sequence>MSSEHDLGELSAEELASHSTTPFGPSSDSICRVTNGNVCGSGCIVGQRGGKSLILTNAHVAGTRIGKLESCYFPKLQKSYQVRVIMAGYSDRVMMDWAILEAEEVIPLPIVKLVKETPQGDHYTGGYPRCRGPYYQRLETRGFTYNGTVWKWQPNAIGGQSGSSVHSFRDNLCYGLLTWSWGGDGAGQTVRSIWFQYANRSVIGFPKPPDLIELADNRPPADELEEGFFQQSNITTLPIWAHLDEPDDPADPDDPDEPGVPNDEAVKSIGEYLEATSKDRDKLIEDYRRFKGTVDNPADDEDNTQSDGPLFGL</sequence>
<reference evidence="2 3" key="1">
    <citation type="submission" date="2019-02" db="EMBL/GenBank/DDBJ databases">
        <title>Planctomycetal bacteria perform biofilm scaping via a novel small molecule.</title>
        <authorList>
            <person name="Jeske O."/>
            <person name="Boedeker C."/>
            <person name="Wiegand S."/>
            <person name="Breitling P."/>
            <person name="Kallscheuer N."/>
            <person name="Jogler M."/>
            <person name="Rohde M."/>
            <person name="Petersen J."/>
            <person name="Medema M.H."/>
            <person name="Surup F."/>
            <person name="Jogler C."/>
        </authorList>
    </citation>
    <scope>NUCLEOTIDE SEQUENCE [LARGE SCALE GENOMIC DNA]</scope>
    <source>
        <strain evidence="2 3">Mal15</strain>
    </source>
</reference>
<organism evidence="2 3">
    <name type="scientific">Stieleria maiorica</name>
    <dbReference type="NCBI Taxonomy" id="2795974"/>
    <lineage>
        <taxon>Bacteria</taxon>
        <taxon>Pseudomonadati</taxon>
        <taxon>Planctomycetota</taxon>
        <taxon>Planctomycetia</taxon>
        <taxon>Pirellulales</taxon>
        <taxon>Pirellulaceae</taxon>
        <taxon>Stieleria</taxon>
    </lineage>
</organism>
<dbReference type="KEGG" id="smam:Mal15_22160"/>
<dbReference type="Gene3D" id="2.40.10.10">
    <property type="entry name" value="Trypsin-like serine proteases"/>
    <property type="match status" value="1"/>
</dbReference>